<reference evidence="1" key="1">
    <citation type="submission" date="2019-04" db="EMBL/GenBank/DDBJ databases">
        <authorList>
            <consortium name="Science for Life Laboratories"/>
        </authorList>
    </citation>
    <scope>NUCLEOTIDE SEQUENCE</scope>
    <source>
        <strain evidence="1">MBLW1</strain>
    </source>
</reference>
<name>A0A6C2YP37_9BACT</name>
<proteinExistence type="predicted"/>
<organism evidence="1">
    <name type="scientific">Tuwongella immobilis</name>
    <dbReference type="NCBI Taxonomy" id="692036"/>
    <lineage>
        <taxon>Bacteria</taxon>
        <taxon>Pseudomonadati</taxon>
        <taxon>Planctomycetota</taxon>
        <taxon>Planctomycetia</taxon>
        <taxon>Gemmatales</taxon>
        <taxon>Gemmataceae</taxon>
        <taxon>Tuwongella</taxon>
    </lineage>
</organism>
<dbReference type="EMBL" id="LR586016">
    <property type="protein sequence ID" value="VIP03061.1"/>
    <property type="molecule type" value="Genomic_DNA"/>
</dbReference>
<gene>
    <name evidence="1" type="ORF">GMBLW1_08990</name>
</gene>
<dbReference type="KEGG" id="tim:GMBLW1_08990"/>
<accession>A0A6C2YP37</accession>
<dbReference type="RefSeq" id="WP_162658171.1">
    <property type="nucleotide sequence ID" value="NZ_LR593887.1"/>
</dbReference>
<evidence type="ECO:0000313" key="2">
    <source>
        <dbReference type="Proteomes" id="UP000464378"/>
    </source>
</evidence>
<sequence>MPPIKPFEAGTKQVSASQLNTLVDALKSAVGMRVDGGEISRDGGVPQLRIPTGMRFHLGKLTGEVEEGLYSWIELEPNETGDLAEKIGGMRGELVEELPLNCIREVGNTAGIPINTIVLVFEIPNAASASLVEGEVDDNWRFIASNGGMIELDVVVDVCPTNPVLADGSVTTEQLADGAALRPGDTFIGA</sequence>
<keyword evidence="2" id="KW-1185">Reference proteome</keyword>
<dbReference type="InParanoid" id="A0A6C2YP37"/>
<protein>
    <submittedName>
        <fullName evidence="1">Uncharacterized protein</fullName>
    </submittedName>
</protein>
<dbReference type="EMBL" id="LR593887">
    <property type="protein sequence ID" value="VTS03270.1"/>
    <property type="molecule type" value="Genomic_DNA"/>
</dbReference>
<evidence type="ECO:0000313" key="1">
    <source>
        <dbReference type="EMBL" id="VIP03061.1"/>
    </source>
</evidence>
<dbReference type="AlphaFoldDB" id="A0A6C2YP37"/>
<dbReference type="Proteomes" id="UP000464378">
    <property type="component" value="Chromosome"/>
</dbReference>